<reference evidence="1 2" key="1">
    <citation type="submission" date="2019-05" db="EMBL/GenBank/DDBJ databases">
        <title>The compact genome of Giardia muris reveals important steps in the evolution of intestinal protozoan parasites.</title>
        <authorList>
            <person name="Xu F."/>
            <person name="Jimenez-Gonzalez A."/>
            <person name="Einarsson E."/>
            <person name="Astvaldsson A."/>
            <person name="Peirasmaki D."/>
            <person name="Eckmann L."/>
            <person name="Andersson J.O."/>
            <person name="Svard S.G."/>
            <person name="Jerlstrom-Hultqvist J."/>
        </authorList>
    </citation>
    <scope>NUCLEOTIDE SEQUENCE [LARGE SCALE GENOMIC DNA]</scope>
    <source>
        <strain evidence="1 2">Roberts-Thomson</strain>
    </source>
</reference>
<comment type="caution">
    <text evidence="1">The sequence shown here is derived from an EMBL/GenBank/DDBJ whole genome shotgun (WGS) entry which is preliminary data.</text>
</comment>
<evidence type="ECO:0008006" key="3">
    <source>
        <dbReference type="Google" id="ProtNLM"/>
    </source>
</evidence>
<dbReference type="EMBL" id="VDLU01000004">
    <property type="protein sequence ID" value="TNJ27289.1"/>
    <property type="molecule type" value="Genomic_DNA"/>
</dbReference>
<protein>
    <recommendedName>
        <fullName evidence="3">BPI-like protein</fullName>
    </recommendedName>
</protein>
<evidence type="ECO:0000313" key="1">
    <source>
        <dbReference type="EMBL" id="TNJ27289.1"/>
    </source>
</evidence>
<dbReference type="VEuPathDB" id="GiardiaDB:GMRT_12355"/>
<keyword evidence="2" id="KW-1185">Reference proteome</keyword>
<gene>
    <name evidence="1" type="ORF">GMRT_12355</name>
</gene>
<organism evidence="1 2">
    <name type="scientific">Giardia muris</name>
    <dbReference type="NCBI Taxonomy" id="5742"/>
    <lineage>
        <taxon>Eukaryota</taxon>
        <taxon>Metamonada</taxon>
        <taxon>Diplomonadida</taxon>
        <taxon>Hexamitidae</taxon>
        <taxon>Giardiinae</taxon>
        <taxon>Giardia</taxon>
    </lineage>
</organism>
<dbReference type="InterPro" id="IPR017943">
    <property type="entry name" value="Bactericidal_perm-incr_a/b_dom"/>
</dbReference>
<dbReference type="Proteomes" id="UP000315496">
    <property type="component" value="Chromosome 4"/>
</dbReference>
<accession>A0A4Z1T421</accession>
<sequence>MLVFLIALAAVLAESTQHPCGDDNLYPNLYGLTAADAGAALRFSERGLEKFCQMGFTILPRILASFPPYTMKDPMTIAGVRFKLKNAMVRSCELNTFRLSFTPDDRFRISVDEGLLTISFDIDITIIGLTGSLHSLISLNRLSGVVEAGMQDDPLCLYRCAPNLDNALVSITYDSFNVDMQGLDAIGNTVAGMIKGMHSFLDGLIRNSLLPLISESILGLVSKMISNGAVVSSPTHRSVTDGRYAETISIRNGKTLANWPGYTYYFITNQTTGSYHLSNYYLATPPAIPPRDLYTNKDFELAVDKTAFNSMYYAINRNSAELNLELEITEQMVNEVLSEYQPSNGALFDPLKGAILRITPSADPVVDKIYPVTMTTLFQLNYRLQLADKNGGAGNVHESPFQVIAFTRIDVGHQVVNPFATRLYAVPIFTDIAALDRKSNVALSEDVSDDAFDVLLRYIVRNQLFSQFNRVMSDTTIQILNANFLDYSSVYSVFFPTDEKVVILANVTQNPIFAYQDDGLSHHAYEQ</sequence>
<dbReference type="AlphaFoldDB" id="A0A4Z1T421"/>
<dbReference type="Gene3D" id="3.15.10.10">
    <property type="entry name" value="Bactericidal permeability-increasing protein, domain 1"/>
    <property type="match status" value="1"/>
</dbReference>
<proteinExistence type="predicted"/>
<name>A0A4Z1T421_GIAMU</name>
<evidence type="ECO:0000313" key="2">
    <source>
        <dbReference type="Proteomes" id="UP000315496"/>
    </source>
</evidence>
<dbReference type="OrthoDB" id="10254126at2759"/>
<dbReference type="GO" id="GO:0008289">
    <property type="term" value="F:lipid binding"/>
    <property type="evidence" value="ECO:0007669"/>
    <property type="project" value="InterPro"/>
</dbReference>
<dbReference type="SUPFAM" id="SSF55394">
    <property type="entry name" value="Bactericidal permeability-increasing protein, BPI"/>
    <property type="match status" value="1"/>
</dbReference>